<accession>A0A2S7T9D2</accession>
<dbReference type="Proteomes" id="UP000239366">
    <property type="component" value="Unassembled WGS sequence"/>
</dbReference>
<protein>
    <submittedName>
        <fullName evidence="2">GNAT family N-acetyltransferase</fullName>
    </submittedName>
</protein>
<dbReference type="AlphaFoldDB" id="A0A2S7T9D2"/>
<dbReference type="CDD" id="cd04301">
    <property type="entry name" value="NAT_SF"/>
    <property type="match status" value="1"/>
</dbReference>
<evidence type="ECO:0000313" key="2">
    <source>
        <dbReference type="EMBL" id="PQJ16115.1"/>
    </source>
</evidence>
<sequence length="149" mass="17353">MNIISLREQPEYLEKTIAYFQAKWPSVLPEIYDNCLRNAVGARNDLPQWYLLEEDGKTIGCAGLITNDFISRGDLYPWLCALFVEEEYRGRRLSELLIERAKADTKSFGFSHLYLSTSHVGLYEKMGFTYIGNGYHPWEETSHIYEIQL</sequence>
<keyword evidence="2" id="KW-0808">Transferase</keyword>
<gene>
    <name evidence="2" type="ORF">BST99_10605</name>
</gene>
<keyword evidence="3" id="KW-1185">Reference proteome</keyword>
<feature type="domain" description="N-acetyltransferase" evidence="1">
    <location>
        <begin position="1"/>
        <end position="149"/>
    </location>
</feature>
<dbReference type="PROSITE" id="PS51186">
    <property type="entry name" value="GNAT"/>
    <property type="match status" value="1"/>
</dbReference>
<dbReference type="OrthoDB" id="5419426at2"/>
<dbReference type="SUPFAM" id="SSF55729">
    <property type="entry name" value="Acyl-CoA N-acyltransferases (Nat)"/>
    <property type="match status" value="1"/>
</dbReference>
<dbReference type="RefSeq" id="WP_105001784.1">
    <property type="nucleotide sequence ID" value="NZ_MQVX01000001.1"/>
</dbReference>
<comment type="caution">
    <text evidence="2">The sequence shown here is derived from an EMBL/GenBank/DDBJ whole genome shotgun (WGS) entry which is preliminary data.</text>
</comment>
<proteinExistence type="predicted"/>
<name>A0A2S7T9D2_9FLAO</name>
<dbReference type="Pfam" id="PF00583">
    <property type="entry name" value="Acetyltransf_1"/>
    <property type="match status" value="1"/>
</dbReference>
<evidence type="ECO:0000259" key="1">
    <source>
        <dbReference type="PROSITE" id="PS51186"/>
    </source>
</evidence>
<organism evidence="2 3">
    <name type="scientific">Aureicoccus marinus</name>
    <dbReference type="NCBI Taxonomy" id="754435"/>
    <lineage>
        <taxon>Bacteria</taxon>
        <taxon>Pseudomonadati</taxon>
        <taxon>Bacteroidota</taxon>
        <taxon>Flavobacteriia</taxon>
        <taxon>Flavobacteriales</taxon>
        <taxon>Flavobacteriaceae</taxon>
        <taxon>Aureicoccus</taxon>
    </lineage>
</organism>
<dbReference type="InterPro" id="IPR016181">
    <property type="entry name" value="Acyl_CoA_acyltransferase"/>
</dbReference>
<evidence type="ECO:0000313" key="3">
    <source>
        <dbReference type="Proteomes" id="UP000239366"/>
    </source>
</evidence>
<dbReference type="EMBL" id="MQVX01000001">
    <property type="protein sequence ID" value="PQJ16115.1"/>
    <property type="molecule type" value="Genomic_DNA"/>
</dbReference>
<dbReference type="InterPro" id="IPR000182">
    <property type="entry name" value="GNAT_dom"/>
</dbReference>
<dbReference type="Gene3D" id="3.40.630.30">
    <property type="match status" value="1"/>
</dbReference>
<reference evidence="3" key="1">
    <citation type="submission" date="2016-11" db="EMBL/GenBank/DDBJ databases">
        <title>Trade-off between light-utilization and light-protection in marine flavobacteria.</title>
        <authorList>
            <person name="Kumagai Y."/>
            <person name="Yoshizawa S."/>
            <person name="Kogure K."/>
        </authorList>
    </citation>
    <scope>NUCLEOTIDE SEQUENCE [LARGE SCALE GENOMIC DNA]</scope>
    <source>
        <strain evidence="3">SG-18</strain>
    </source>
</reference>
<dbReference type="GO" id="GO:0016747">
    <property type="term" value="F:acyltransferase activity, transferring groups other than amino-acyl groups"/>
    <property type="evidence" value="ECO:0007669"/>
    <property type="project" value="InterPro"/>
</dbReference>